<accession>A0A5J6HKV3</accession>
<dbReference type="Proteomes" id="UP000326553">
    <property type="component" value="Chromosome"/>
</dbReference>
<organism evidence="1 2">
    <name type="scientific">Streptomyces alboniger</name>
    <dbReference type="NCBI Taxonomy" id="132473"/>
    <lineage>
        <taxon>Bacteria</taxon>
        <taxon>Bacillati</taxon>
        <taxon>Actinomycetota</taxon>
        <taxon>Actinomycetes</taxon>
        <taxon>Kitasatosporales</taxon>
        <taxon>Streptomycetaceae</taxon>
        <taxon>Streptomyces</taxon>
        <taxon>Streptomyces aurantiacus group</taxon>
    </lineage>
</organism>
<keyword evidence="2" id="KW-1185">Reference proteome</keyword>
<dbReference type="AlphaFoldDB" id="A0A5J6HKV3"/>
<dbReference type="EMBL" id="CP023695">
    <property type="protein sequence ID" value="QEV18990.1"/>
    <property type="molecule type" value="Genomic_DNA"/>
</dbReference>
<proteinExistence type="predicted"/>
<sequence length="208" mass="23514">MASTELVELQPEVASPPTRPIESIEVGDLADRTGSLRSRTRFTHEDAAELHRDVLFTEWQQLTSTRGKLAPAAMLEQIAELGFSWRDVARLLKVSVPAVQKWRRGEGVTGPNRLNIASLLAMCQMLAEHYAVQEVASWFEMPLTSKCPVTPMDLYATERQDLIFDYASSHADVEQVLNDYDPDWRERYASTFEVYEAADGDLAIRPKE</sequence>
<evidence type="ECO:0000313" key="2">
    <source>
        <dbReference type="Proteomes" id="UP000326553"/>
    </source>
</evidence>
<dbReference type="RefSeq" id="WP_150477078.1">
    <property type="nucleotide sequence ID" value="NZ_CP023695.1"/>
</dbReference>
<dbReference type="OrthoDB" id="4747366at2"/>
<name>A0A5J6HKV3_STRAD</name>
<gene>
    <name evidence="1" type="ORF">CP975_17215</name>
</gene>
<protein>
    <submittedName>
        <fullName evidence="1">Uncharacterized protein</fullName>
    </submittedName>
</protein>
<evidence type="ECO:0000313" key="1">
    <source>
        <dbReference type="EMBL" id="QEV18990.1"/>
    </source>
</evidence>
<dbReference type="KEGG" id="salw:CP975_17215"/>
<reference evidence="1 2" key="1">
    <citation type="submission" date="2017-09" db="EMBL/GenBank/DDBJ databases">
        <authorList>
            <person name="Lee N."/>
            <person name="Cho B.-K."/>
        </authorList>
    </citation>
    <scope>NUCLEOTIDE SEQUENCE [LARGE SCALE GENOMIC DNA]</scope>
    <source>
        <strain evidence="1 2">ATCC 12461</strain>
    </source>
</reference>